<evidence type="ECO:0000259" key="2">
    <source>
        <dbReference type="PROSITE" id="PS50937"/>
    </source>
</evidence>
<dbReference type="EMBL" id="JAKGSG010000025">
    <property type="protein sequence ID" value="MCF4121157.1"/>
    <property type="molecule type" value="Genomic_DNA"/>
</dbReference>
<dbReference type="SMART" id="SM00422">
    <property type="entry name" value="HTH_MERR"/>
    <property type="match status" value="1"/>
</dbReference>
<dbReference type="Proteomes" id="UP001165405">
    <property type="component" value="Unassembled WGS sequence"/>
</dbReference>
<keyword evidence="4" id="KW-1185">Reference proteome</keyword>
<dbReference type="SUPFAM" id="SSF46955">
    <property type="entry name" value="Putative DNA-binding domain"/>
    <property type="match status" value="1"/>
</dbReference>
<dbReference type="PANTHER" id="PTHR30204">
    <property type="entry name" value="REDOX-CYCLING DRUG-SENSING TRANSCRIPTIONAL ACTIVATOR SOXR"/>
    <property type="match status" value="1"/>
</dbReference>
<comment type="caution">
    <text evidence="3">The sequence shown here is derived from an EMBL/GenBank/DDBJ whole genome shotgun (WGS) entry which is preliminary data.</text>
</comment>
<protein>
    <submittedName>
        <fullName evidence="3">MerR family transcriptional regulator</fullName>
    </submittedName>
</protein>
<dbReference type="InterPro" id="IPR009061">
    <property type="entry name" value="DNA-bd_dom_put_sf"/>
</dbReference>
<proteinExistence type="predicted"/>
<reference evidence="3" key="1">
    <citation type="submission" date="2022-01" db="EMBL/GenBank/DDBJ databases">
        <title>Antribacter sp. nov., isolated from Guizhou of China.</title>
        <authorList>
            <person name="Chengliang C."/>
            <person name="Ya Z."/>
        </authorList>
    </citation>
    <scope>NUCLEOTIDE SEQUENCE</scope>
    <source>
        <strain evidence="3">KLBMP 9083</strain>
    </source>
</reference>
<accession>A0AA41U938</accession>
<evidence type="ECO:0000256" key="1">
    <source>
        <dbReference type="ARBA" id="ARBA00023125"/>
    </source>
</evidence>
<dbReference type="InterPro" id="IPR000551">
    <property type="entry name" value="MerR-type_HTH_dom"/>
</dbReference>
<dbReference type="Pfam" id="PF13411">
    <property type="entry name" value="MerR_1"/>
    <property type="match status" value="1"/>
</dbReference>
<dbReference type="Gene3D" id="1.10.1660.10">
    <property type="match status" value="1"/>
</dbReference>
<dbReference type="CDD" id="cd01109">
    <property type="entry name" value="HTH_YyaN"/>
    <property type="match status" value="1"/>
</dbReference>
<feature type="domain" description="HTH merR-type" evidence="2">
    <location>
        <begin position="7"/>
        <end position="77"/>
    </location>
</feature>
<organism evidence="3 4">
    <name type="scientific">Antribacter soli</name>
    <dbReference type="NCBI Taxonomy" id="2910976"/>
    <lineage>
        <taxon>Bacteria</taxon>
        <taxon>Bacillati</taxon>
        <taxon>Actinomycetota</taxon>
        <taxon>Actinomycetes</taxon>
        <taxon>Micrococcales</taxon>
        <taxon>Promicromonosporaceae</taxon>
        <taxon>Antribacter</taxon>
    </lineage>
</organism>
<dbReference type="AlphaFoldDB" id="A0AA41U938"/>
<sequence length="136" mass="15433">MTAASSELTIGQVSARTGLGVHTLRLYEREGLLAGEVRRDGRGRRVYSAWDVEWLEYCTRFRASGMPLVTIRRFAELVRQGPGNEHIRLGLLHEHRDLVVERIAELTTCLEVIGFKIDMYEKHLAQDGTGDLWSPP</sequence>
<gene>
    <name evidence="3" type="ORF">L1785_09195</name>
</gene>
<dbReference type="PROSITE" id="PS50937">
    <property type="entry name" value="HTH_MERR_2"/>
    <property type="match status" value="1"/>
</dbReference>
<name>A0AA41U938_9MICO</name>
<evidence type="ECO:0000313" key="4">
    <source>
        <dbReference type="Proteomes" id="UP001165405"/>
    </source>
</evidence>
<dbReference type="RefSeq" id="WP_236088938.1">
    <property type="nucleotide sequence ID" value="NZ_JAKGSG010000025.1"/>
</dbReference>
<dbReference type="GO" id="GO:0003677">
    <property type="term" value="F:DNA binding"/>
    <property type="evidence" value="ECO:0007669"/>
    <property type="project" value="UniProtKB-KW"/>
</dbReference>
<dbReference type="PANTHER" id="PTHR30204:SF98">
    <property type="entry name" value="HTH-TYPE TRANSCRIPTIONAL REGULATOR ADHR"/>
    <property type="match status" value="1"/>
</dbReference>
<dbReference type="InterPro" id="IPR047057">
    <property type="entry name" value="MerR_fam"/>
</dbReference>
<keyword evidence="1" id="KW-0238">DNA-binding</keyword>
<evidence type="ECO:0000313" key="3">
    <source>
        <dbReference type="EMBL" id="MCF4121157.1"/>
    </source>
</evidence>
<dbReference type="GO" id="GO:0003700">
    <property type="term" value="F:DNA-binding transcription factor activity"/>
    <property type="evidence" value="ECO:0007669"/>
    <property type="project" value="InterPro"/>
</dbReference>